<sequence>MQLRRDFVKNAILVAIVTTLSIPFALGSTRSWDNADWSRNFKLPLGETRENIYSANIEEFSKLKHNGYLHALEYPVTVTGLLIPIDPLHDFLEADEKNPLRRLVTKIAKRRVGFSTIQEMYDWVGLNPYNDNEVETGIYQIPYPRGEKPDFPMGATIMNTKRGKGLTFSCATCHTSSLFGKTVMGLTNKRVRANKFFHMAKQTVPFIPSKVFQVGTRANEEERQQFRRTKYNLNSVGAVVPQVLGLDTSLPQVALSLARRKNDEYASKSKRLELFPRPNVLDHYVADSKPAVWWNLKYKTRWLSDGSIVEGNPIFTNFLWNELGRGTDLRELEKWMQNNTQTVRELTAAAFSTKAPRWTDFFDASTINLASAKRGEKIFEKSCAKCHGSYEKAWNQEYSEELSEVDILATTKVVYHEKTPVKDVGTDPQRYEGMKYFAQRLNELKISKWMKTTVEPQKGYVPPPLVGIWARYPYFHNNSVPSLCALLSKVEQRPKTFYQGPANDPETDFDSECVGYPVGKNIPSEWKKDRDAFFNTAKAGLRNTGHTKMFLDEKGNELYSPAQKKDLINFLKTL</sequence>
<dbReference type="GO" id="GO:0004130">
    <property type="term" value="F:cytochrome-c peroxidase activity"/>
    <property type="evidence" value="ECO:0007669"/>
    <property type="project" value="TreeGrafter"/>
</dbReference>
<dbReference type="SUPFAM" id="SSF46626">
    <property type="entry name" value="Cytochrome c"/>
    <property type="match status" value="2"/>
</dbReference>
<proteinExistence type="predicted"/>
<keyword evidence="3 4" id="KW-0408">Iron</keyword>
<dbReference type="Proteomes" id="UP000008963">
    <property type="component" value="Chromosome"/>
</dbReference>
<dbReference type="Pfam" id="PF21419">
    <property type="entry name" value="RoxA-like_Cyt-c"/>
    <property type="match status" value="1"/>
</dbReference>
<evidence type="ECO:0000256" key="2">
    <source>
        <dbReference type="ARBA" id="ARBA00022723"/>
    </source>
</evidence>
<evidence type="ECO:0000313" key="7">
    <source>
        <dbReference type="Proteomes" id="UP000008963"/>
    </source>
</evidence>
<organism evidence="6 7">
    <name type="scientific">Halobacteriovorax marinus (strain ATCC BAA-682 / DSM 15412 / SJ)</name>
    <name type="common">Bacteriovorax marinus</name>
    <dbReference type="NCBI Taxonomy" id="862908"/>
    <lineage>
        <taxon>Bacteria</taxon>
        <taxon>Pseudomonadati</taxon>
        <taxon>Bdellovibrionota</taxon>
        <taxon>Bacteriovoracia</taxon>
        <taxon>Bacteriovoracales</taxon>
        <taxon>Halobacteriovoraceae</taxon>
        <taxon>Halobacteriovorax</taxon>
    </lineage>
</organism>
<dbReference type="HOGENOM" id="CLU_474704_0_0_7"/>
<evidence type="ECO:0000313" key="6">
    <source>
        <dbReference type="EMBL" id="CBW25999.1"/>
    </source>
</evidence>
<dbReference type="Gene3D" id="1.10.760.10">
    <property type="entry name" value="Cytochrome c-like domain"/>
    <property type="match status" value="1"/>
</dbReference>
<keyword evidence="1 4" id="KW-0349">Heme</keyword>
<evidence type="ECO:0000256" key="1">
    <source>
        <dbReference type="ARBA" id="ARBA00022617"/>
    </source>
</evidence>
<dbReference type="InterPro" id="IPR009056">
    <property type="entry name" value="Cyt_c-like_dom"/>
</dbReference>
<evidence type="ECO:0000256" key="4">
    <source>
        <dbReference type="PROSITE-ProRule" id="PRU00433"/>
    </source>
</evidence>
<dbReference type="KEGG" id="bmx:BMS_1119"/>
<dbReference type="GO" id="GO:0020037">
    <property type="term" value="F:heme binding"/>
    <property type="evidence" value="ECO:0007669"/>
    <property type="project" value="InterPro"/>
</dbReference>
<keyword evidence="7" id="KW-1185">Reference proteome</keyword>
<gene>
    <name evidence="6" type="ordered locus">BMS_1119</name>
</gene>
<dbReference type="PATRIC" id="fig|862908.3.peg.1066"/>
<dbReference type="AlphaFoldDB" id="E1WYF1"/>
<dbReference type="EMBL" id="FQ312005">
    <property type="protein sequence ID" value="CBW25999.1"/>
    <property type="molecule type" value="Genomic_DNA"/>
</dbReference>
<reference evidence="7" key="1">
    <citation type="journal article" date="2013" name="ISME J.">
        <title>A small predatory core genome in the divergent marine Bacteriovorax marinus SJ and the terrestrial Bdellovibrio bacteriovorus.</title>
        <authorList>
            <person name="Crossman L.C."/>
            <person name="Chen H."/>
            <person name="Cerdeno-Tarraga A.M."/>
            <person name="Brooks K."/>
            <person name="Quail M.A."/>
            <person name="Pineiro S.A."/>
            <person name="Hobley L."/>
            <person name="Sockett R.E."/>
            <person name="Bentley S.D."/>
            <person name="Parkhill J."/>
            <person name="Williams H.N."/>
            <person name="Stine O.C."/>
        </authorList>
    </citation>
    <scope>NUCLEOTIDE SEQUENCE [LARGE SCALE GENOMIC DNA]</scope>
    <source>
        <strain evidence="7">ATCC BAA-682 / DSM 15412 / SJ</strain>
    </source>
</reference>
<evidence type="ECO:0000259" key="5">
    <source>
        <dbReference type="PROSITE" id="PS51007"/>
    </source>
</evidence>
<dbReference type="GO" id="GO:0009055">
    <property type="term" value="F:electron transfer activity"/>
    <property type="evidence" value="ECO:0007669"/>
    <property type="project" value="InterPro"/>
</dbReference>
<dbReference type="GO" id="GO:0046872">
    <property type="term" value="F:metal ion binding"/>
    <property type="evidence" value="ECO:0007669"/>
    <property type="project" value="UniProtKB-KW"/>
</dbReference>
<dbReference type="STRING" id="862908.BMS_1119"/>
<protein>
    <submittedName>
        <fullName evidence="6">Membrane protein</fullName>
    </submittedName>
</protein>
<feature type="domain" description="Cytochrome c" evidence="5">
    <location>
        <begin position="370"/>
        <end position="574"/>
    </location>
</feature>
<dbReference type="PROSITE" id="PS51007">
    <property type="entry name" value="CYTC"/>
    <property type="match status" value="1"/>
</dbReference>
<name>E1WYF1_HALMS</name>
<keyword evidence="2 4" id="KW-0479">Metal-binding</keyword>
<accession>E1WYF1</accession>
<dbReference type="InterPro" id="IPR036909">
    <property type="entry name" value="Cyt_c-like_dom_sf"/>
</dbReference>
<dbReference type="eggNOG" id="COG1858">
    <property type="taxonomic scope" value="Bacteria"/>
</dbReference>
<dbReference type="PANTHER" id="PTHR30600:SF9">
    <property type="entry name" value="BLR7738 PROTEIN"/>
    <property type="match status" value="1"/>
</dbReference>
<evidence type="ECO:0000256" key="3">
    <source>
        <dbReference type="ARBA" id="ARBA00023004"/>
    </source>
</evidence>
<dbReference type="InterPro" id="IPR051395">
    <property type="entry name" value="Cytochrome_c_Peroxidase/MauG"/>
</dbReference>
<dbReference type="PANTHER" id="PTHR30600">
    <property type="entry name" value="CYTOCHROME C PEROXIDASE-RELATED"/>
    <property type="match status" value="1"/>
</dbReference>